<protein>
    <submittedName>
        <fullName evidence="3">Uncharacterized protein</fullName>
    </submittedName>
</protein>
<gene>
    <name evidence="3" type="ORF">NDES1114_LOCUS2772</name>
</gene>
<dbReference type="PRINTS" id="PR00449">
    <property type="entry name" value="RASTRNSFRMNG"/>
</dbReference>
<dbReference type="SMART" id="SM00177">
    <property type="entry name" value="ARF"/>
    <property type="match status" value="1"/>
</dbReference>
<dbReference type="GO" id="GO:0005525">
    <property type="term" value="F:GTP binding"/>
    <property type="evidence" value="ECO:0007669"/>
    <property type="project" value="UniProtKB-KW"/>
</dbReference>
<proteinExistence type="predicted"/>
<dbReference type="PANTHER" id="PTHR47977">
    <property type="entry name" value="RAS-RELATED PROTEIN RAB"/>
    <property type="match status" value="1"/>
</dbReference>
<reference evidence="3" key="1">
    <citation type="submission" date="2021-01" db="EMBL/GenBank/DDBJ databases">
        <authorList>
            <person name="Corre E."/>
            <person name="Pelletier E."/>
            <person name="Niang G."/>
            <person name="Scheremetjew M."/>
            <person name="Finn R."/>
            <person name="Kale V."/>
            <person name="Holt S."/>
            <person name="Cochrane G."/>
            <person name="Meng A."/>
            <person name="Brown T."/>
            <person name="Cohen L."/>
        </authorList>
    </citation>
    <scope>NUCLEOTIDE SEQUENCE</scope>
    <source>
        <strain evidence="3">CCAP 1951/1</strain>
    </source>
</reference>
<evidence type="ECO:0000313" key="3">
    <source>
        <dbReference type="EMBL" id="CAD9092841.1"/>
    </source>
</evidence>
<dbReference type="NCBIfam" id="TIGR00231">
    <property type="entry name" value="small_GTP"/>
    <property type="match status" value="1"/>
</dbReference>
<dbReference type="PROSITE" id="PS51417">
    <property type="entry name" value="ARF"/>
    <property type="match status" value="1"/>
</dbReference>
<dbReference type="AlphaFoldDB" id="A0A7S1PPW9"/>
<name>A0A7S1PPW9_NEODS</name>
<organism evidence="3">
    <name type="scientific">Neobodo designis</name>
    <name type="common">Flagellated protozoan</name>
    <name type="synonym">Bodo designis</name>
    <dbReference type="NCBI Taxonomy" id="312471"/>
    <lineage>
        <taxon>Eukaryota</taxon>
        <taxon>Discoba</taxon>
        <taxon>Euglenozoa</taxon>
        <taxon>Kinetoplastea</taxon>
        <taxon>Metakinetoplastina</taxon>
        <taxon>Neobodonida</taxon>
        <taxon>Neobodo</taxon>
    </lineage>
</organism>
<dbReference type="SMART" id="SM00174">
    <property type="entry name" value="RHO"/>
    <property type="match status" value="1"/>
</dbReference>
<dbReference type="InterPro" id="IPR050227">
    <property type="entry name" value="Rab"/>
</dbReference>
<dbReference type="SMART" id="SM00176">
    <property type="entry name" value="RAN"/>
    <property type="match status" value="1"/>
</dbReference>
<dbReference type="GO" id="GO:0003924">
    <property type="term" value="F:GTPase activity"/>
    <property type="evidence" value="ECO:0007669"/>
    <property type="project" value="InterPro"/>
</dbReference>
<dbReference type="InterPro" id="IPR005225">
    <property type="entry name" value="Small_GTP-bd"/>
</dbReference>
<dbReference type="Pfam" id="PF00071">
    <property type="entry name" value="Ras"/>
    <property type="match status" value="1"/>
</dbReference>
<dbReference type="InterPro" id="IPR027417">
    <property type="entry name" value="P-loop_NTPase"/>
</dbReference>
<dbReference type="PROSITE" id="PS51421">
    <property type="entry name" value="RAS"/>
    <property type="match status" value="1"/>
</dbReference>
<evidence type="ECO:0000256" key="1">
    <source>
        <dbReference type="ARBA" id="ARBA00022741"/>
    </source>
</evidence>
<dbReference type="SUPFAM" id="SSF52540">
    <property type="entry name" value="P-loop containing nucleoside triphosphate hydrolases"/>
    <property type="match status" value="1"/>
</dbReference>
<accession>A0A7S1PPW9</accession>
<evidence type="ECO:0000256" key="2">
    <source>
        <dbReference type="ARBA" id="ARBA00023134"/>
    </source>
</evidence>
<dbReference type="FunFam" id="3.40.50.300:FF:001329">
    <property type="entry name" value="Small GTP-binding protein, putative"/>
    <property type="match status" value="1"/>
</dbReference>
<dbReference type="Gene3D" id="3.40.50.300">
    <property type="entry name" value="P-loop containing nucleotide triphosphate hydrolases"/>
    <property type="match status" value="1"/>
</dbReference>
<keyword evidence="2" id="KW-0342">GTP-binding</keyword>
<dbReference type="SMART" id="SM00173">
    <property type="entry name" value="RAS"/>
    <property type="match status" value="1"/>
</dbReference>
<dbReference type="SMART" id="SM00175">
    <property type="entry name" value="RAB"/>
    <property type="match status" value="1"/>
</dbReference>
<keyword evidence="1" id="KW-0547">Nucleotide-binding</keyword>
<dbReference type="PROSITE" id="PS51419">
    <property type="entry name" value="RAB"/>
    <property type="match status" value="1"/>
</dbReference>
<dbReference type="EMBL" id="HBGF01004027">
    <property type="protein sequence ID" value="CAD9092841.1"/>
    <property type="molecule type" value="Transcribed_RNA"/>
</dbReference>
<dbReference type="InterPro" id="IPR001806">
    <property type="entry name" value="Small_GTPase"/>
</dbReference>
<sequence length="202" mass="21787">MSEASSIKVLLLGQSGVGKSSLMLRFADGTFSDEQAATIGVDFRVKAVDVEGVGPLKLQVWDTAGQERFRTLTKSYYRGAAAIVFVHDVSAPETLENVSHWMDEAEAFCAGRPVVKLLVSNKIDKLVDPSEATDAREAASRYAREHRMLHFFCSAKTDEGVHAAFAEVAAQVAETDEFKNGTAKDSSVFAAGSRMPVSTCSC</sequence>